<protein>
    <submittedName>
        <fullName evidence="1">Uncharacterized protein</fullName>
    </submittedName>
</protein>
<gene>
    <name evidence="1" type="ORF">HNR46_002967</name>
</gene>
<accession>A0A840VFX4</accession>
<dbReference type="AlphaFoldDB" id="A0A840VFX4"/>
<evidence type="ECO:0000313" key="1">
    <source>
        <dbReference type="EMBL" id="MBB5352719.1"/>
    </source>
</evidence>
<dbReference type="RefSeq" id="WP_184019991.1">
    <property type="nucleotide sequence ID" value="NZ_JACHFD010000015.1"/>
</dbReference>
<sequence length="273" mass="30259">MNPPALEKPVRLDPRSPEFWTGLSCLGPLNLQTRTRSLELIQSADPSDTVFVDSEHAWFPSLGWKIRRDSVVAAHACPLPSLPEHVGIIEIDIDQGHERVGLAPFSRSSTSGTFHQLIGNFGIHELEPTELARWRKSQQAPLEMCPCCQSAAVERRAFPDLHPLCSILAEVALNKLEILIETASPSLSVSQFLRPDQIDTCDGIIARSLLPPSLFRVDPLLLHALWIFPQAVDGERRTVLHAYDPLGQRILAISCPNPDQLATWQGLAKAYYG</sequence>
<reference evidence="1 2" key="1">
    <citation type="submission" date="2020-08" db="EMBL/GenBank/DDBJ databases">
        <title>Genomic Encyclopedia of Type Strains, Phase IV (KMG-IV): sequencing the most valuable type-strain genomes for metagenomic binning, comparative biology and taxonomic classification.</title>
        <authorList>
            <person name="Goeker M."/>
        </authorList>
    </citation>
    <scope>NUCLEOTIDE SEQUENCE [LARGE SCALE GENOMIC DNA]</scope>
    <source>
        <strain evidence="1 2">YC6886</strain>
    </source>
</reference>
<name>A0A840VFX4_9BACT</name>
<proteinExistence type="predicted"/>
<dbReference type="EMBL" id="JACHFD010000015">
    <property type="protein sequence ID" value="MBB5352719.1"/>
    <property type="molecule type" value="Genomic_DNA"/>
</dbReference>
<comment type="caution">
    <text evidence="1">The sequence shown here is derived from an EMBL/GenBank/DDBJ whole genome shotgun (WGS) entry which is preliminary data.</text>
</comment>
<dbReference type="Proteomes" id="UP000557717">
    <property type="component" value="Unassembled WGS sequence"/>
</dbReference>
<evidence type="ECO:0000313" key="2">
    <source>
        <dbReference type="Proteomes" id="UP000557717"/>
    </source>
</evidence>
<organism evidence="1 2">
    <name type="scientific">Haloferula luteola</name>
    <dbReference type="NCBI Taxonomy" id="595692"/>
    <lineage>
        <taxon>Bacteria</taxon>
        <taxon>Pseudomonadati</taxon>
        <taxon>Verrucomicrobiota</taxon>
        <taxon>Verrucomicrobiia</taxon>
        <taxon>Verrucomicrobiales</taxon>
        <taxon>Verrucomicrobiaceae</taxon>
        <taxon>Haloferula</taxon>
    </lineage>
</organism>
<keyword evidence="2" id="KW-1185">Reference proteome</keyword>